<organism evidence="6 7">
    <name type="scientific">Miscanthus lutarioriparius</name>
    <dbReference type="NCBI Taxonomy" id="422564"/>
    <lineage>
        <taxon>Eukaryota</taxon>
        <taxon>Viridiplantae</taxon>
        <taxon>Streptophyta</taxon>
        <taxon>Embryophyta</taxon>
        <taxon>Tracheophyta</taxon>
        <taxon>Spermatophyta</taxon>
        <taxon>Magnoliopsida</taxon>
        <taxon>Liliopsida</taxon>
        <taxon>Poales</taxon>
        <taxon>Poaceae</taxon>
        <taxon>PACMAD clade</taxon>
        <taxon>Panicoideae</taxon>
        <taxon>Andropogonodae</taxon>
        <taxon>Andropogoneae</taxon>
        <taxon>Saccharinae</taxon>
        <taxon>Miscanthus</taxon>
    </lineage>
</organism>
<dbReference type="SUPFAM" id="SSF52047">
    <property type="entry name" value="RNI-like"/>
    <property type="match status" value="1"/>
</dbReference>
<dbReference type="Gene3D" id="1.10.10.10">
    <property type="entry name" value="Winged helix-like DNA-binding domain superfamily/Winged helix DNA-binding domain"/>
    <property type="match status" value="1"/>
</dbReference>
<dbReference type="Pfam" id="PF23559">
    <property type="entry name" value="WHD_DRP"/>
    <property type="match status" value="1"/>
</dbReference>
<feature type="region of interest" description="Disordered" evidence="4">
    <location>
        <begin position="682"/>
        <end position="701"/>
    </location>
</feature>
<dbReference type="GO" id="GO:0098542">
    <property type="term" value="P:defense response to other organism"/>
    <property type="evidence" value="ECO:0007669"/>
    <property type="project" value="TreeGrafter"/>
</dbReference>
<dbReference type="InterPro" id="IPR007527">
    <property type="entry name" value="Znf_SWIM"/>
</dbReference>
<keyword evidence="3" id="KW-0863">Zinc-finger</keyword>
<evidence type="ECO:0000313" key="7">
    <source>
        <dbReference type="Proteomes" id="UP000604825"/>
    </source>
</evidence>
<dbReference type="Proteomes" id="UP000604825">
    <property type="component" value="Unassembled WGS sequence"/>
</dbReference>
<dbReference type="OrthoDB" id="691071at2759"/>
<dbReference type="PANTHER" id="PTHR23155">
    <property type="entry name" value="DISEASE RESISTANCE PROTEIN RP"/>
    <property type="match status" value="1"/>
</dbReference>
<feature type="domain" description="SWIM-type" evidence="5">
    <location>
        <begin position="609"/>
        <end position="637"/>
    </location>
</feature>
<keyword evidence="1" id="KW-0677">Repeat</keyword>
<reference evidence="6" key="1">
    <citation type="submission" date="2020-10" db="EMBL/GenBank/DDBJ databases">
        <authorList>
            <person name="Han B."/>
            <person name="Lu T."/>
            <person name="Zhao Q."/>
            <person name="Huang X."/>
            <person name="Zhao Y."/>
        </authorList>
    </citation>
    <scope>NUCLEOTIDE SEQUENCE</scope>
</reference>
<dbReference type="GO" id="GO:0008270">
    <property type="term" value="F:zinc ion binding"/>
    <property type="evidence" value="ECO:0007669"/>
    <property type="project" value="UniProtKB-KW"/>
</dbReference>
<keyword evidence="3" id="KW-0479">Metal-binding</keyword>
<gene>
    <name evidence="6" type="ORF">NCGR_LOCUS38392</name>
</gene>
<dbReference type="AlphaFoldDB" id="A0A811QG70"/>
<keyword evidence="3" id="KW-0862">Zinc</keyword>
<evidence type="ECO:0000313" key="6">
    <source>
        <dbReference type="EMBL" id="CAD6254793.1"/>
    </source>
</evidence>
<dbReference type="PANTHER" id="PTHR23155:SF1135">
    <property type="entry name" value="OS08G0246300 PROTEIN"/>
    <property type="match status" value="1"/>
</dbReference>
<dbReference type="InterPro" id="IPR044974">
    <property type="entry name" value="Disease_R_plants"/>
</dbReference>
<keyword evidence="7" id="KW-1185">Reference proteome</keyword>
<feature type="region of interest" description="Disordered" evidence="4">
    <location>
        <begin position="16"/>
        <end position="40"/>
    </location>
</feature>
<evidence type="ECO:0000256" key="3">
    <source>
        <dbReference type="PROSITE-ProRule" id="PRU00325"/>
    </source>
</evidence>
<keyword evidence="2" id="KW-0611">Plant defense</keyword>
<dbReference type="Pfam" id="PF23598">
    <property type="entry name" value="LRR_14"/>
    <property type="match status" value="1"/>
</dbReference>
<dbReference type="InterPro" id="IPR032675">
    <property type="entry name" value="LRR_dom_sf"/>
</dbReference>
<evidence type="ECO:0000256" key="2">
    <source>
        <dbReference type="ARBA" id="ARBA00022821"/>
    </source>
</evidence>
<dbReference type="InterPro" id="IPR058922">
    <property type="entry name" value="WHD_DRP"/>
</dbReference>
<dbReference type="Gene3D" id="3.80.10.10">
    <property type="entry name" value="Ribonuclease Inhibitor"/>
    <property type="match status" value="2"/>
</dbReference>
<name>A0A811QG70_9POAL</name>
<dbReference type="InterPro" id="IPR055414">
    <property type="entry name" value="LRR_R13L4/SHOC2-like"/>
</dbReference>
<protein>
    <recommendedName>
        <fullName evidence="5">SWIM-type domain-containing protein</fullName>
    </recommendedName>
</protein>
<dbReference type="PROSITE" id="PS50966">
    <property type="entry name" value="ZF_SWIM"/>
    <property type="match status" value="1"/>
</dbReference>
<sequence length="701" mass="78882">MVRAALARVIPAVSGRPSSHAALGTRPPRPPRPPAPGEAAPATAFSHLAQHLHYSENENYDIVLPHYTTEKSSKEFKADAMEIIKLILAKCGGIPGVIVGIAEIIGANIRSYMGTKFLEVLNDHFMGNLETYSKRHWVFEKTKPDNFRGLLSWMQSYFDACSDSLKPCIFYLSIFPRGHNIRRRRLLRRWIAECYSRDTSRGTSEENGEKLISELVDLSIIQHKTSKVLCQVNGFFHEYIISRPLEDNLVFALERNCSLNSERAGQHLTIRSIWDRDDMTVFTSMDLSRLRSLTVFGKWMPFFISTDMRLLRVLDLEDASSITVDDLEQIGKVLPRLKFLSLRRCKNIWRLPESLCGLSQLQTLDVRYTFIVMLPPAIVRLKKLQYVRAGNAISSSDEYDETVASLPAAGVDRTATPLEDGDDGTAATMHAQTGDVQTSTHSTSCMPRSSVSSWLSKFCRTRRLDNGGVKVPAGIGELAALHTLGVVDVNVAGGKASLNELKKFTQLRKLGVCGVSRENWHDLCSVISGHAHLESLSVQVNNDKEGVYARLDDITQAPMTLNSLKLYGHVQILPSWIMHHENLKKDGELRVGKLEDGSRERRDWSGKEFRVRVLEIDCSCRLHVTCGHWVNMYVELLIVRCSSGSSLEVSGLQYLFGLNEVWLRGSYGDELKEDLQRQIDEMPEDTKKPVLKLEEAQRHSS</sequence>
<feature type="compositionally biased region" description="Pro residues" evidence="4">
    <location>
        <begin position="27"/>
        <end position="36"/>
    </location>
</feature>
<comment type="caution">
    <text evidence="6">The sequence shown here is derived from an EMBL/GenBank/DDBJ whole genome shotgun (WGS) entry which is preliminary data.</text>
</comment>
<dbReference type="EMBL" id="CAJGYO010000009">
    <property type="protein sequence ID" value="CAD6254793.1"/>
    <property type="molecule type" value="Genomic_DNA"/>
</dbReference>
<dbReference type="InterPro" id="IPR036388">
    <property type="entry name" value="WH-like_DNA-bd_sf"/>
</dbReference>
<proteinExistence type="predicted"/>
<accession>A0A811QG70</accession>
<evidence type="ECO:0000256" key="1">
    <source>
        <dbReference type="ARBA" id="ARBA00022737"/>
    </source>
</evidence>
<evidence type="ECO:0000256" key="4">
    <source>
        <dbReference type="SAM" id="MobiDB-lite"/>
    </source>
</evidence>
<evidence type="ECO:0000259" key="5">
    <source>
        <dbReference type="PROSITE" id="PS50966"/>
    </source>
</evidence>